<feature type="chain" id="PRO_5031278523" description="EF-hand domain-containing protein" evidence="2">
    <location>
        <begin position="18"/>
        <end position="392"/>
    </location>
</feature>
<organism evidence="4">
    <name type="scientific">Chrysotila carterae</name>
    <name type="common">Marine alga</name>
    <name type="synonym">Syracosphaera carterae</name>
    <dbReference type="NCBI Taxonomy" id="13221"/>
    <lineage>
        <taxon>Eukaryota</taxon>
        <taxon>Haptista</taxon>
        <taxon>Haptophyta</taxon>
        <taxon>Prymnesiophyceae</taxon>
        <taxon>Isochrysidales</taxon>
        <taxon>Isochrysidaceae</taxon>
        <taxon>Chrysotila</taxon>
    </lineage>
</organism>
<feature type="domain" description="EF-hand" evidence="3">
    <location>
        <begin position="351"/>
        <end position="378"/>
    </location>
</feature>
<evidence type="ECO:0000313" key="4">
    <source>
        <dbReference type="EMBL" id="CAE0755681.1"/>
    </source>
</evidence>
<accession>A0A7S4B6B5</accession>
<evidence type="ECO:0000256" key="1">
    <source>
        <dbReference type="ARBA" id="ARBA00022837"/>
    </source>
</evidence>
<dbReference type="AlphaFoldDB" id="A0A7S4B6B5"/>
<feature type="domain" description="EF-hand" evidence="3">
    <location>
        <begin position="307"/>
        <end position="342"/>
    </location>
</feature>
<dbReference type="InterPro" id="IPR002048">
    <property type="entry name" value="EF_hand_dom"/>
</dbReference>
<dbReference type="GO" id="GO:0005509">
    <property type="term" value="F:calcium ion binding"/>
    <property type="evidence" value="ECO:0007669"/>
    <property type="project" value="InterPro"/>
</dbReference>
<reference evidence="4" key="1">
    <citation type="submission" date="2021-01" db="EMBL/GenBank/DDBJ databases">
        <authorList>
            <person name="Corre E."/>
            <person name="Pelletier E."/>
            <person name="Niang G."/>
            <person name="Scheremetjew M."/>
            <person name="Finn R."/>
            <person name="Kale V."/>
            <person name="Holt S."/>
            <person name="Cochrane G."/>
            <person name="Meng A."/>
            <person name="Brown T."/>
            <person name="Cohen L."/>
        </authorList>
    </citation>
    <scope>NUCLEOTIDE SEQUENCE</scope>
    <source>
        <strain evidence="4">CCMP645</strain>
    </source>
</reference>
<protein>
    <recommendedName>
        <fullName evidence="3">EF-hand domain-containing protein</fullName>
    </recommendedName>
</protein>
<dbReference type="GO" id="GO:0004175">
    <property type="term" value="F:endopeptidase activity"/>
    <property type="evidence" value="ECO:0007669"/>
    <property type="project" value="UniProtKB-ARBA"/>
</dbReference>
<dbReference type="InterPro" id="IPR003675">
    <property type="entry name" value="Rce1/LyrA-like_dom"/>
</dbReference>
<dbReference type="PROSITE" id="PS00018">
    <property type="entry name" value="EF_HAND_1"/>
    <property type="match status" value="2"/>
</dbReference>
<dbReference type="InterPro" id="IPR018247">
    <property type="entry name" value="EF_Hand_1_Ca_BS"/>
</dbReference>
<evidence type="ECO:0000256" key="2">
    <source>
        <dbReference type="SAM" id="SignalP"/>
    </source>
</evidence>
<gene>
    <name evidence="4" type="ORF">PCAR00345_LOCUS8269</name>
</gene>
<dbReference type="CDD" id="cd00051">
    <property type="entry name" value="EFh"/>
    <property type="match status" value="1"/>
</dbReference>
<feature type="signal peptide" evidence="2">
    <location>
        <begin position="1"/>
        <end position="17"/>
    </location>
</feature>
<proteinExistence type="predicted"/>
<dbReference type="SUPFAM" id="SSF47473">
    <property type="entry name" value="EF-hand"/>
    <property type="match status" value="1"/>
</dbReference>
<dbReference type="EMBL" id="HBIZ01013613">
    <property type="protein sequence ID" value="CAE0755681.1"/>
    <property type="molecule type" value="Transcribed_RNA"/>
</dbReference>
<dbReference type="SMART" id="SM00054">
    <property type="entry name" value="EFh"/>
    <property type="match status" value="2"/>
</dbReference>
<dbReference type="Pfam" id="PF02517">
    <property type="entry name" value="Rce1-like"/>
    <property type="match status" value="1"/>
</dbReference>
<dbReference type="InterPro" id="IPR011992">
    <property type="entry name" value="EF-hand-dom_pair"/>
</dbReference>
<dbReference type="PROSITE" id="PS50222">
    <property type="entry name" value="EF_HAND_2"/>
    <property type="match status" value="2"/>
</dbReference>
<keyword evidence="2" id="KW-0732">Signal</keyword>
<keyword evidence="1" id="KW-0106">Calcium</keyword>
<dbReference type="Pfam" id="PF13499">
    <property type="entry name" value="EF-hand_7"/>
    <property type="match status" value="1"/>
</dbReference>
<name>A0A7S4B6B5_CHRCT</name>
<dbReference type="Gene3D" id="1.10.238.10">
    <property type="entry name" value="EF-hand"/>
    <property type="match status" value="1"/>
</dbReference>
<dbReference type="GO" id="GO:0080120">
    <property type="term" value="P:CAAX-box protein maturation"/>
    <property type="evidence" value="ECO:0007669"/>
    <property type="project" value="UniProtKB-ARBA"/>
</dbReference>
<evidence type="ECO:0000259" key="3">
    <source>
        <dbReference type="PROSITE" id="PS50222"/>
    </source>
</evidence>
<sequence length="392" mass="42435">MTASLLIFALAPGLVFSWCTTPHFATQSPGACTFSQPHRYLTSLRAPSPSGVENRAPMETLPVPSSGSEGNKLFVNTPLLSQLLASQLIIAVAAAIVTRGSTLKIIAESIGYDHPAPIALGLLCVLPLVALNRFLETSESSLFAEINLSTNLFVYSVFGPRRQPVVTAIVSLGMCLLVGTVEETVFRGQLFPIFNQWISAFDVDLTSFESGLLAALLSSAAFAAGHLNLRGGLSQIFTEEAQVLFALQLFGAMLYCAMYVVTGDLTVPVMAHAAYDFNVFFGTHMRLTSQLAYARGLAKSLESDEEAGMEKLRYVFYLMDIDQDGYVSRKELRIGLYSFGVELPRSWSGGVFGMADKDKSGQLDFNEFVEFVKNGSGEASNALKRSILGVRS</sequence>